<name>A0A8J3NDS3_9ACTN</name>
<accession>A0A8J3NDS3</accession>
<dbReference type="Proteomes" id="UP000612808">
    <property type="component" value="Unassembled WGS sequence"/>
</dbReference>
<dbReference type="GO" id="GO:0016747">
    <property type="term" value="F:acyltransferase activity, transferring groups other than amino-acyl groups"/>
    <property type="evidence" value="ECO:0007669"/>
    <property type="project" value="TreeGrafter"/>
</dbReference>
<sequence length="376" mass="40135">MLDAERVGPSAPLESWWVPTSVLAGTAILVTLILVARRRGWLRRRTGALAVGVVGGLLGLLTGLNSYAGYLPTLRSLPAMVGYPGDTRVSGDTDLPRGSGSLVASIRLGSSALRVPTQTVYLYLPPGYRSGATLRYPVLYLYGGWPGRSTDWLAAGRLPEMMDALIAQHRIQPMIVVMPDTTLGGFRDTECLDAVGGPRLESFLTGPLVKYVDSHFRTVADRSGRALGGMSSGGFCALNLGLHHTGQVGAIAALEPYPSPGGGPESSALHNDRTLVRRNTVTEYLPTMRFAGRVPVFLDWPGRASGSERADNLRIAALLRQRGQPVVTTTEPTFHTWREAQYAEPAMLTFVGGHLGQPTRTPVSAAGSATRPGAPR</sequence>
<dbReference type="Pfam" id="PF00756">
    <property type="entry name" value="Esterase"/>
    <property type="match status" value="1"/>
</dbReference>
<evidence type="ECO:0000256" key="1">
    <source>
        <dbReference type="SAM" id="Phobius"/>
    </source>
</evidence>
<keyword evidence="1" id="KW-0812">Transmembrane</keyword>
<feature type="transmembrane region" description="Helical" evidence="1">
    <location>
        <begin position="48"/>
        <end position="70"/>
    </location>
</feature>
<organism evidence="2 3">
    <name type="scientific">Actinocatenispora rupis</name>
    <dbReference type="NCBI Taxonomy" id="519421"/>
    <lineage>
        <taxon>Bacteria</taxon>
        <taxon>Bacillati</taxon>
        <taxon>Actinomycetota</taxon>
        <taxon>Actinomycetes</taxon>
        <taxon>Micromonosporales</taxon>
        <taxon>Micromonosporaceae</taxon>
        <taxon>Actinocatenispora</taxon>
    </lineage>
</organism>
<dbReference type="AlphaFoldDB" id="A0A8J3NDS3"/>
<dbReference type="InterPro" id="IPR000801">
    <property type="entry name" value="Esterase-like"/>
</dbReference>
<gene>
    <name evidence="2" type="ORF">Aru02nite_41410</name>
</gene>
<protein>
    <submittedName>
        <fullName evidence="2">Esterase</fullName>
    </submittedName>
</protein>
<dbReference type="InterPro" id="IPR029058">
    <property type="entry name" value="AB_hydrolase_fold"/>
</dbReference>
<feature type="transmembrane region" description="Helical" evidence="1">
    <location>
        <begin position="16"/>
        <end position="36"/>
    </location>
</feature>
<keyword evidence="1" id="KW-0472">Membrane</keyword>
<dbReference type="RefSeq" id="WP_203660067.1">
    <property type="nucleotide sequence ID" value="NZ_BAAAZM010000007.1"/>
</dbReference>
<proteinExistence type="predicted"/>
<reference evidence="2" key="1">
    <citation type="submission" date="2021-01" db="EMBL/GenBank/DDBJ databases">
        <title>Whole genome shotgun sequence of Actinocatenispora rupis NBRC 107355.</title>
        <authorList>
            <person name="Komaki H."/>
            <person name="Tamura T."/>
        </authorList>
    </citation>
    <scope>NUCLEOTIDE SEQUENCE</scope>
    <source>
        <strain evidence="2">NBRC 107355</strain>
    </source>
</reference>
<dbReference type="EMBL" id="BOMB01000023">
    <property type="protein sequence ID" value="GID13252.1"/>
    <property type="molecule type" value="Genomic_DNA"/>
</dbReference>
<dbReference type="InterPro" id="IPR050583">
    <property type="entry name" value="Mycobacterial_A85_antigen"/>
</dbReference>
<keyword evidence="1" id="KW-1133">Transmembrane helix</keyword>
<dbReference type="Gene3D" id="3.40.50.1820">
    <property type="entry name" value="alpha/beta hydrolase"/>
    <property type="match status" value="1"/>
</dbReference>
<evidence type="ECO:0000313" key="3">
    <source>
        <dbReference type="Proteomes" id="UP000612808"/>
    </source>
</evidence>
<dbReference type="SUPFAM" id="SSF53474">
    <property type="entry name" value="alpha/beta-Hydrolases"/>
    <property type="match status" value="1"/>
</dbReference>
<keyword evidence="3" id="KW-1185">Reference proteome</keyword>
<comment type="caution">
    <text evidence="2">The sequence shown here is derived from an EMBL/GenBank/DDBJ whole genome shotgun (WGS) entry which is preliminary data.</text>
</comment>
<dbReference type="PANTHER" id="PTHR48098:SF1">
    <property type="entry name" value="DIACYLGLYCEROL ACYLTRANSFERASE_MYCOLYLTRANSFERASE AG85A"/>
    <property type="match status" value="1"/>
</dbReference>
<dbReference type="PANTHER" id="PTHR48098">
    <property type="entry name" value="ENTEROCHELIN ESTERASE-RELATED"/>
    <property type="match status" value="1"/>
</dbReference>
<evidence type="ECO:0000313" key="2">
    <source>
        <dbReference type="EMBL" id="GID13252.1"/>
    </source>
</evidence>